<evidence type="ECO:0000256" key="1">
    <source>
        <dbReference type="SAM" id="MobiDB-lite"/>
    </source>
</evidence>
<dbReference type="Proteomes" id="UP001183615">
    <property type="component" value="Unassembled WGS sequence"/>
</dbReference>
<feature type="compositionally biased region" description="Polar residues" evidence="1">
    <location>
        <begin position="12"/>
        <end position="27"/>
    </location>
</feature>
<gene>
    <name evidence="2" type="ORF">RM779_31890</name>
</gene>
<reference evidence="3" key="1">
    <citation type="submission" date="2023-07" db="EMBL/GenBank/DDBJ databases">
        <title>30 novel species of actinomycetes from the DSMZ collection.</title>
        <authorList>
            <person name="Nouioui I."/>
        </authorList>
    </citation>
    <scope>NUCLEOTIDE SEQUENCE [LARGE SCALE GENOMIC DNA]</scope>
    <source>
        <strain evidence="3">DSM 41886</strain>
    </source>
</reference>
<dbReference type="EMBL" id="JAVREV010000027">
    <property type="protein sequence ID" value="MDT0447162.1"/>
    <property type="molecule type" value="Genomic_DNA"/>
</dbReference>
<comment type="caution">
    <text evidence="2">The sequence shown here is derived from an EMBL/GenBank/DDBJ whole genome shotgun (WGS) entry which is preliminary data.</text>
</comment>
<feature type="region of interest" description="Disordered" evidence="1">
    <location>
        <begin position="1"/>
        <end position="66"/>
    </location>
</feature>
<accession>A0ABU2SDV5</accession>
<protein>
    <submittedName>
        <fullName evidence="2">Uncharacterized protein</fullName>
    </submittedName>
</protein>
<evidence type="ECO:0000313" key="2">
    <source>
        <dbReference type="EMBL" id="MDT0447162.1"/>
    </source>
</evidence>
<keyword evidence="3" id="KW-1185">Reference proteome</keyword>
<proteinExistence type="predicted"/>
<evidence type="ECO:0000313" key="3">
    <source>
        <dbReference type="Proteomes" id="UP001183615"/>
    </source>
</evidence>
<dbReference type="RefSeq" id="WP_311621284.1">
    <property type="nucleotide sequence ID" value="NZ_JAVREV010000027.1"/>
</dbReference>
<sequence length="66" mass="7004">MSGKAGPEDQTPESSDTTRQAASSEETYTLAGRLEGTVLREDLPGPADETYTLAGLLDPERETPHG</sequence>
<organism evidence="2 3">
    <name type="scientific">Streptomyces johnsoniae</name>
    <dbReference type="NCBI Taxonomy" id="3075532"/>
    <lineage>
        <taxon>Bacteria</taxon>
        <taxon>Bacillati</taxon>
        <taxon>Actinomycetota</taxon>
        <taxon>Actinomycetes</taxon>
        <taxon>Kitasatosporales</taxon>
        <taxon>Streptomycetaceae</taxon>
        <taxon>Streptomyces</taxon>
    </lineage>
</organism>
<name>A0ABU2SDV5_9ACTN</name>